<protein>
    <recommendedName>
        <fullName evidence="4">DNA-directed primase/polymerase protein</fullName>
        <ecNumber evidence="6">2.7.7.102</ecNumber>
        <ecNumber evidence="2">2.7.7.7</ecNumber>
    </recommendedName>
</protein>
<dbReference type="GO" id="GO:0042276">
    <property type="term" value="P:error-prone translesion synthesis"/>
    <property type="evidence" value="ECO:0007669"/>
    <property type="project" value="InterPro"/>
</dbReference>
<evidence type="ECO:0000256" key="1">
    <source>
        <dbReference type="ARBA" id="ARBA00009762"/>
    </source>
</evidence>
<dbReference type="GO" id="GO:0009411">
    <property type="term" value="P:response to UV"/>
    <property type="evidence" value="ECO:0007669"/>
    <property type="project" value="TreeGrafter"/>
</dbReference>
<evidence type="ECO:0000313" key="9">
    <source>
        <dbReference type="Proteomes" id="UP000605970"/>
    </source>
</evidence>
<proteinExistence type="inferred from homology"/>
<comment type="similarity">
    <text evidence="1">Belongs to the eukaryotic-type primase small subunit family.</text>
</comment>
<comment type="caution">
    <text evidence="8">The sequence shown here is derived from an EMBL/GenBank/DDBJ whole genome shotgun (WGS) entry which is preliminary data.</text>
</comment>
<evidence type="ECO:0000256" key="7">
    <source>
        <dbReference type="ARBA" id="ARBA00047303"/>
    </source>
</evidence>
<dbReference type="GO" id="GO:0003682">
    <property type="term" value="F:chromatin binding"/>
    <property type="evidence" value="ECO:0007669"/>
    <property type="project" value="TreeGrafter"/>
</dbReference>
<gene>
    <name evidence="8" type="ORF">Mgra_00001419</name>
</gene>
<dbReference type="GO" id="GO:0003887">
    <property type="term" value="F:DNA-directed DNA polymerase activity"/>
    <property type="evidence" value="ECO:0007669"/>
    <property type="project" value="UniProtKB-KW"/>
</dbReference>
<comment type="catalytic activity">
    <reaction evidence="5">
        <text>ssDNA + n NTP = ssDNA/pppN(pN)n-1 hybrid + (n-1) diphosphate.</text>
        <dbReference type="EC" id="2.7.7.102"/>
    </reaction>
</comment>
<accession>A0A8T0A159</accession>
<dbReference type="Proteomes" id="UP000605970">
    <property type="component" value="Unassembled WGS sequence"/>
</dbReference>
<dbReference type="PANTHER" id="PTHR31399:SF0">
    <property type="entry name" value="DNA-DIRECTED PRIMASE_POLYMERASE PROTEIN"/>
    <property type="match status" value="1"/>
</dbReference>
<sequence>MQCMSVFSSLLKKFQIHWRQQDAIDKMNFKKSPNARVFSFEDINFKQGCRRYIAAEIRDFYLWYRECASELKHFYEIILDEYPCRLYFDLEFPYDVNKDANGPELTKQFCSIVCSSLHSLLNIDLNPDKNFLILDSSNQSKFSAHVIVHVKEGKDELLFKNNLALRTVIMYICSNLIKLQSCILNGPKDKIFLFDLGVYTKNRNFRIFQSSKCGKDSVLKLADYCHFYGENENPKNAKIFLDSLVIPYSYNLLGLIDLSSLPVTCALNASLEALRRKCANGINGGIEPFLNVDNFEMRENIGEDENDQNLPSNYCVRKVPLTISSLPSTSDKYYSKIIELAVGREGTYSPFPFIDAYMLRIFRRFNSRAEIRMWRIICVFVDESKCENTSKKRFFLFNY</sequence>
<dbReference type="InterPro" id="IPR044917">
    <property type="entry name" value="PRIMPOL"/>
</dbReference>
<evidence type="ECO:0000256" key="4">
    <source>
        <dbReference type="ARBA" id="ARBA00026139"/>
    </source>
</evidence>
<name>A0A8T0A159_9BILA</name>
<evidence type="ECO:0000256" key="3">
    <source>
        <dbReference type="ARBA" id="ARBA00022932"/>
    </source>
</evidence>
<dbReference type="GO" id="GO:0006264">
    <property type="term" value="P:mitochondrial DNA replication"/>
    <property type="evidence" value="ECO:0007669"/>
    <property type="project" value="TreeGrafter"/>
</dbReference>
<dbReference type="GO" id="GO:0005759">
    <property type="term" value="C:mitochondrial matrix"/>
    <property type="evidence" value="ECO:0007669"/>
    <property type="project" value="TreeGrafter"/>
</dbReference>
<keyword evidence="9" id="KW-1185">Reference proteome</keyword>
<keyword evidence="3" id="KW-0239">DNA-directed DNA polymerase</keyword>
<evidence type="ECO:0000256" key="2">
    <source>
        <dbReference type="ARBA" id="ARBA00012417"/>
    </source>
</evidence>
<dbReference type="OrthoDB" id="5988181at2759"/>
<comment type="catalytic activity">
    <reaction evidence="7">
        <text>DNA(n) + a 2'-deoxyribonucleoside 5'-triphosphate = DNA(n+1) + diphosphate</text>
        <dbReference type="Rhea" id="RHEA:22508"/>
        <dbReference type="Rhea" id="RHEA-COMP:17339"/>
        <dbReference type="Rhea" id="RHEA-COMP:17340"/>
        <dbReference type="ChEBI" id="CHEBI:33019"/>
        <dbReference type="ChEBI" id="CHEBI:61560"/>
        <dbReference type="ChEBI" id="CHEBI:173112"/>
        <dbReference type="EC" id="2.7.7.7"/>
    </reaction>
    <physiologicalReaction direction="left-to-right" evidence="7">
        <dbReference type="Rhea" id="RHEA:22509"/>
    </physiologicalReaction>
</comment>
<evidence type="ECO:0000313" key="8">
    <source>
        <dbReference type="EMBL" id="KAF7639188.1"/>
    </source>
</evidence>
<dbReference type="EMBL" id="JABEBT010000007">
    <property type="protein sequence ID" value="KAF7639188.1"/>
    <property type="molecule type" value="Genomic_DNA"/>
</dbReference>
<keyword evidence="3" id="KW-0808">Transferase</keyword>
<reference evidence="8" key="1">
    <citation type="journal article" date="2020" name="Ecol. Evol.">
        <title>Genome structure and content of the rice root-knot nematode (Meloidogyne graminicola).</title>
        <authorList>
            <person name="Phan N.T."/>
            <person name="Danchin E.G.J."/>
            <person name="Klopp C."/>
            <person name="Perfus-Barbeoch L."/>
            <person name="Kozlowski D.K."/>
            <person name="Koutsovoulos G.D."/>
            <person name="Lopez-Roques C."/>
            <person name="Bouchez O."/>
            <person name="Zahm M."/>
            <person name="Besnard G."/>
            <person name="Bellafiore S."/>
        </authorList>
    </citation>
    <scope>NUCLEOTIDE SEQUENCE</scope>
    <source>
        <strain evidence="8">VN-18</strain>
    </source>
</reference>
<dbReference type="EC" id="2.7.7.7" evidence="2"/>
<organism evidence="8 9">
    <name type="scientific">Meloidogyne graminicola</name>
    <dbReference type="NCBI Taxonomy" id="189291"/>
    <lineage>
        <taxon>Eukaryota</taxon>
        <taxon>Metazoa</taxon>
        <taxon>Ecdysozoa</taxon>
        <taxon>Nematoda</taxon>
        <taxon>Chromadorea</taxon>
        <taxon>Rhabditida</taxon>
        <taxon>Tylenchina</taxon>
        <taxon>Tylenchomorpha</taxon>
        <taxon>Tylenchoidea</taxon>
        <taxon>Meloidogynidae</taxon>
        <taxon>Meloidogyninae</taxon>
        <taxon>Meloidogyne</taxon>
    </lineage>
</organism>
<dbReference type="PANTHER" id="PTHR31399">
    <property type="entry name" value="DNA-DIRECTED PRIMASE / POLYMERASE PROTEIN"/>
    <property type="match status" value="1"/>
</dbReference>
<keyword evidence="3" id="KW-0548">Nucleotidyltransferase</keyword>
<evidence type="ECO:0000256" key="5">
    <source>
        <dbReference type="ARBA" id="ARBA00044677"/>
    </source>
</evidence>
<dbReference type="AlphaFoldDB" id="A0A8T0A159"/>
<dbReference type="EC" id="2.7.7.102" evidence="6"/>
<dbReference type="GO" id="GO:0005634">
    <property type="term" value="C:nucleus"/>
    <property type="evidence" value="ECO:0007669"/>
    <property type="project" value="TreeGrafter"/>
</dbReference>
<evidence type="ECO:0000256" key="6">
    <source>
        <dbReference type="ARBA" id="ARBA00044768"/>
    </source>
</evidence>
<dbReference type="GO" id="GO:0031297">
    <property type="term" value="P:replication fork processing"/>
    <property type="evidence" value="ECO:0007669"/>
    <property type="project" value="TreeGrafter"/>
</dbReference>